<dbReference type="InterPro" id="IPR017853">
    <property type="entry name" value="GH"/>
</dbReference>
<dbReference type="InterPro" id="IPR025705">
    <property type="entry name" value="Beta_hexosaminidase_sua/sub"/>
</dbReference>
<evidence type="ECO:0000313" key="9">
    <source>
        <dbReference type="EMBL" id="KLV04539.1"/>
    </source>
</evidence>
<comment type="similarity">
    <text evidence="1">Belongs to the glycosyl hydrolase 20 family.</text>
</comment>
<evidence type="ECO:0000259" key="8">
    <source>
        <dbReference type="Pfam" id="PF02838"/>
    </source>
</evidence>
<feature type="domain" description="Glycoside hydrolase family 20 catalytic" evidence="7">
    <location>
        <begin position="565"/>
        <end position="607"/>
    </location>
</feature>
<dbReference type="AlphaFoldDB" id="A0A0J1GYH2"/>
<dbReference type="InterPro" id="IPR015883">
    <property type="entry name" value="Glyco_hydro_20_cat"/>
</dbReference>
<evidence type="ECO:0000256" key="5">
    <source>
        <dbReference type="PIRSR" id="PIRSR625705-1"/>
    </source>
</evidence>
<organism evidence="9 10">
    <name type="scientific">Photobacterium ganghwense</name>
    <dbReference type="NCBI Taxonomy" id="320778"/>
    <lineage>
        <taxon>Bacteria</taxon>
        <taxon>Pseudomonadati</taxon>
        <taxon>Pseudomonadota</taxon>
        <taxon>Gammaproteobacteria</taxon>
        <taxon>Vibrionales</taxon>
        <taxon>Vibrionaceae</taxon>
        <taxon>Photobacterium</taxon>
    </lineage>
</organism>
<evidence type="ECO:0000313" key="10">
    <source>
        <dbReference type="Proteomes" id="UP000035909"/>
    </source>
</evidence>
<gene>
    <name evidence="9" type="ORF">ABT57_23485</name>
</gene>
<dbReference type="EMBL" id="LDOU01000034">
    <property type="protein sequence ID" value="KLV04539.1"/>
    <property type="molecule type" value="Genomic_DNA"/>
</dbReference>
<keyword evidence="10" id="KW-1185">Reference proteome</keyword>
<sequence length="847" mass="94358">MKKTILPVMMMGMCAASAMAGVTGNAPNTDLNLMPYPQSVELHQGRIAITSDFKVYIQGYQSERITFTAQRLIDRLARQTGLPLLSPFASQASEATVIIEVKEAAKTPVQSLDTDESYTLTAENGRIVLSSARPYGAIRGIETLLQLVETDRDGYFVPQVTISDAPRFPWRGVSYDTSRHFIPVAVIKRQLDAMASAKLNIFHWHLWDDQAIRIQLDSYPKLWQMTADGHYYSKDQIRDVVAYARQLGIRVIPEISLPGHASAVAHAYPSLMSGEEGQTYPHQRHWGVFEPLMDPTNPALYTFLGKVFDEVVALFPDEYVHIGGDEPDYSQWTNNAGIQDFIRSHQLDGNQGLQSYLNTKVETLLAERGKKVMGWDEIWHKDLPKSVVIQSWRGHDSIGRAAQEGYQGILSTGYYLDQPQPTSYHYRNDPMPPGIQVDDTLHPGETFVTYEWVKPRTKGGPRKGLLTIIEGKDGTVRAFTDYNGKSRAKVEVLDYVPGTRFRGHFDNFMSYTEFNLRFADTQLAEGSYQLIGNVRWPTTGTLVAGTAIKGSEIPAPTGGYPAELNAREQQRILGGELTVWAENLDGMTVENRIWPRSYAIAERLWSDAALTDEASMYRRMAVVDDWAELSVGLQHHVNARLMLQRLANGQGPSKADGQVQGTATMQIPGTLQAVTTLQTLARYTEPAQYYARNWEKWIQTTPSGQLYNQHERLNRFVDALPVESLTVYGMNALVQHYQAERQPETLVALRAHFELAAQAAEQAKTIFAENTASVATVPLADATTDVAEIAGHLITALEQGQALSQADSDAYRQRLSQAAAIYDEAIVATVKPAESLLVLVEQMQPST</sequence>
<reference evidence="9 10" key="1">
    <citation type="submission" date="2015-05" db="EMBL/GenBank/DDBJ databases">
        <title>Photobacterium galathea sp. nov.</title>
        <authorList>
            <person name="Machado H."/>
            <person name="Gram L."/>
        </authorList>
    </citation>
    <scope>NUCLEOTIDE SEQUENCE [LARGE SCALE GENOMIC DNA]</scope>
    <source>
        <strain evidence="9 10">DSM 22954</strain>
    </source>
</reference>
<evidence type="ECO:0000256" key="4">
    <source>
        <dbReference type="ARBA" id="ARBA00033000"/>
    </source>
</evidence>
<dbReference type="InterPro" id="IPR015882">
    <property type="entry name" value="HEX_bac_N"/>
</dbReference>
<dbReference type="Proteomes" id="UP000035909">
    <property type="component" value="Unassembled WGS sequence"/>
</dbReference>
<dbReference type="Gene3D" id="3.20.20.80">
    <property type="entry name" value="Glycosidases"/>
    <property type="match status" value="2"/>
</dbReference>
<dbReference type="PANTHER" id="PTHR22600">
    <property type="entry name" value="BETA-HEXOSAMINIDASE"/>
    <property type="match status" value="1"/>
</dbReference>
<name>A0A0J1GYH2_9GAMM</name>
<feature type="domain" description="Glycoside hydrolase family 20 catalytic" evidence="7">
    <location>
        <begin position="168"/>
        <end position="423"/>
    </location>
</feature>
<evidence type="ECO:0000256" key="6">
    <source>
        <dbReference type="SAM" id="SignalP"/>
    </source>
</evidence>
<dbReference type="InterPro" id="IPR029018">
    <property type="entry name" value="Hex-like_dom2"/>
</dbReference>
<dbReference type="STRING" id="320778.ABT57_23485"/>
<feature type="domain" description="Beta-hexosaminidase bacterial type N-terminal" evidence="8">
    <location>
        <begin position="31"/>
        <end position="165"/>
    </location>
</feature>
<keyword evidence="6" id="KW-0732">Signal</keyword>
<evidence type="ECO:0000256" key="3">
    <source>
        <dbReference type="ARBA" id="ARBA00023295"/>
    </source>
</evidence>
<dbReference type="GO" id="GO:0005975">
    <property type="term" value="P:carbohydrate metabolic process"/>
    <property type="evidence" value="ECO:0007669"/>
    <property type="project" value="InterPro"/>
</dbReference>
<feature type="chain" id="PRO_5005252203" description="N-acetyl-beta-glucosaminidase" evidence="6">
    <location>
        <begin position="21"/>
        <end position="847"/>
    </location>
</feature>
<dbReference type="OrthoDB" id="9763537at2"/>
<dbReference type="SUPFAM" id="SSF55545">
    <property type="entry name" value="beta-N-acetylhexosaminidase-like domain"/>
    <property type="match status" value="1"/>
</dbReference>
<feature type="signal peptide" evidence="6">
    <location>
        <begin position="1"/>
        <end position="20"/>
    </location>
</feature>
<dbReference type="Gene3D" id="3.30.379.10">
    <property type="entry name" value="Chitobiase/beta-hexosaminidase domain 2-like"/>
    <property type="match status" value="1"/>
</dbReference>
<dbReference type="Pfam" id="PF00728">
    <property type="entry name" value="Glyco_hydro_20"/>
    <property type="match status" value="2"/>
</dbReference>
<keyword evidence="2" id="KW-0378">Hydrolase</keyword>
<feature type="active site" description="Proton donor" evidence="5">
    <location>
        <position position="326"/>
    </location>
</feature>
<evidence type="ECO:0000256" key="1">
    <source>
        <dbReference type="ARBA" id="ARBA00006285"/>
    </source>
</evidence>
<dbReference type="Pfam" id="PF02838">
    <property type="entry name" value="Glyco_hydro_20b"/>
    <property type="match status" value="1"/>
</dbReference>
<keyword evidence="3" id="KW-0326">Glycosidase</keyword>
<dbReference type="PATRIC" id="fig|320778.3.peg.5021"/>
<evidence type="ECO:0000259" key="7">
    <source>
        <dbReference type="Pfam" id="PF00728"/>
    </source>
</evidence>
<dbReference type="GO" id="GO:0030203">
    <property type="term" value="P:glycosaminoglycan metabolic process"/>
    <property type="evidence" value="ECO:0007669"/>
    <property type="project" value="TreeGrafter"/>
</dbReference>
<dbReference type="PRINTS" id="PR00738">
    <property type="entry name" value="GLHYDRLASE20"/>
</dbReference>
<dbReference type="GO" id="GO:0016020">
    <property type="term" value="C:membrane"/>
    <property type="evidence" value="ECO:0007669"/>
    <property type="project" value="TreeGrafter"/>
</dbReference>
<accession>A0A0J1GYH2</accession>
<protein>
    <recommendedName>
        <fullName evidence="4">N-acetyl-beta-glucosaminidase</fullName>
    </recommendedName>
</protein>
<dbReference type="SUPFAM" id="SSF51445">
    <property type="entry name" value="(Trans)glycosidases"/>
    <property type="match status" value="1"/>
</dbReference>
<proteinExistence type="inferred from homology"/>
<dbReference type="RefSeq" id="WP_047887684.1">
    <property type="nucleotide sequence ID" value="NZ_CP071326.1"/>
</dbReference>
<comment type="caution">
    <text evidence="9">The sequence shown here is derived from an EMBL/GenBank/DDBJ whole genome shotgun (WGS) entry which is preliminary data.</text>
</comment>
<dbReference type="PANTHER" id="PTHR22600:SF21">
    <property type="entry name" value="BETA-HEXOSAMINIDASE A"/>
    <property type="match status" value="1"/>
</dbReference>
<dbReference type="GO" id="GO:0004563">
    <property type="term" value="F:beta-N-acetylhexosaminidase activity"/>
    <property type="evidence" value="ECO:0007669"/>
    <property type="project" value="UniProtKB-EC"/>
</dbReference>
<evidence type="ECO:0000256" key="2">
    <source>
        <dbReference type="ARBA" id="ARBA00022801"/>
    </source>
</evidence>